<dbReference type="InterPro" id="IPR011335">
    <property type="entry name" value="Restrct_endonuc-II-like"/>
</dbReference>
<dbReference type="EMBL" id="PCVG01000015">
    <property type="protein sequence ID" value="PIQ68988.1"/>
    <property type="molecule type" value="Genomic_DNA"/>
</dbReference>
<organism evidence="3 4">
    <name type="scientific">Candidatus Taylorbacteria bacterium CG11_big_fil_rev_8_21_14_0_20_46_11</name>
    <dbReference type="NCBI Taxonomy" id="1975025"/>
    <lineage>
        <taxon>Bacteria</taxon>
        <taxon>Candidatus Tayloriibacteriota</taxon>
    </lineage>
</organism>
<dbReference type="HAMAP" id="MF_00048">
    <property type="entry name" value="UPF0102"/>
    <property type="match status" value="1"/>
</dbReference>
<dbReference type="InterPro" id="IPR003509">
    <property type="entry name" value="UPF0102_YraN-like"/>
</dbReference>
<name>A0A2H0KCJ7_9BACT</name>
<dbReference type="PANTHER" id="PTHR34039:SF1">
    <property type="entry name" value="UPF0102 PROTEIN YRAN"/>
    <property type="match status" value="1"/>
</dbReference>
<dbReference type="Gene3D" id="3.40.1350.10">
    <property type="match status" value="2"/>
</dbReference>
<dbReference type="Pfam" id="PF02021">
    <property type="entry name" value="UPF0102"/>
    <property type="match status" value="1"/>
</dbReference>
<comment type="caution">
    <text evidence="3">The sequence shown here is derived from an EMBL/GenBank/DDBJ whole genome shotgun (WGS) entry which is preliminary data.</text>
</comment>
<reference evidence="3 4" key="1">
    <citation type="submission" date="2017-09" db="EMBL/GenBank/DDBJ databases">
        <title>Depth-based differentiation of microbial function through sediment-hosted aquifers and enrichment of novel symbionts in the deep terrestrial subsurface.</title>
        <authorList>
            <person name="Probst A.J."/>
            <person name="Ladd B."/>
            <person name="Jarett J.K."/>
            <person name="Geller-Mcgrath D.E."/>
            <person name="Sieber C.M."/>
            <person name="Emerson J.B."/>
            <person name="Anantharaman K."/>
            <person name="Thomas B.C."/>
            <person name="Malmstrom R."/>
            <person name="Stieglmeier M."/>
            <person name="Klingl A."/>
            <person name="Woyke T."/>
            <person name="Ryan C.M."/>
            <person name="Banfield J.F."/>
        </authorList>
    </citation>
    <scope>NUCLEOTIDE SEQUENCE [LARGE SCALE GENOMIC DNA]</scope>
    <source>
        <strain evidence="3">CG11_big_fil_rev_8_21_14_0_20_46_11</strain>
    </source>
</reference>
<evidence type="ECO:0000313" key="3">
    <source>
        <dbReference type="EMBL" id="PIQ68988.1"/>
    </source>
</evidence>
<accession>A0A2H0KCJ7</accession>
<dbReference type="InterPro" id="IPR011856">
    <property type="entry name" value="tRNA_endonuc-like_dom_sf"/>
</dbReference>
<dbReference type="PANTHER" id="PTHR34039">
    <property type="entry name" value="UPF0102 PROTEIN YRAN"/>
    <property type="match status" value="1"/>
</dbReference>
<gene>
    <name evidence="3" type="ORF">COV91_01170</name>
</gene>
<dbReference type="GO" id="GO:0003676">
    <property type="term" value="F:nucleic acid binding"/>
    <property type="evidence" value="ECO:0007669"/>
    <property type="project" value="InterPro"/>
</dbReference>
<protein>
    <recommendedName>
        <fullName evidence="2">UPF0102 protein COV91_01170</fullName>
    </recommendedName>
</protein>
<comment type="similarity">
    <text evidence="1 2">Belongs to the UPF0102 family.</text>
</comment>
<dbReference type="SUPFAM" id="SSF52980">
    <property type="entry name" value="Restriction endonuclease-like"/>
    <property type="match status" value="1"/>
</dbReference>
<dbReference type="AlphaFoldDB" id="A0A2H0KCJ7"/>
<evidence type="ECO:0000256" key="2">
    <source>
        <dbReference type="HAMAP-Rule" id="MF_00048"/>
    </source>
</evidence>
<sequence length="178" mass="20212">MGKTQKIGSLGEKIAEKFLVKRGYRILHRNYSRPWGELDIVAKKKGTVHFVEVKTVSDNSTCVSDETSGVDTFGSKGSSQKQSQICNESLNRGRGNVTHETSREKASLYVQSGVRKDRFRPEDNVDKRKIQRLRRVIQTYLSAEHVSDETNWQFDVVTVLVDQEGRRAKVKVLEDVGL</sequence>
<proteinExistence type="inferred from homology"/>
<evidence type="ECO:0000313" key="4">
    <source>
        <dbReference type="Proteomes" id="UP000229342"/>
    </source>
</evidence>
<dbReference type="Proteomes" id="UP000229342">
    <property type="component" value="Unassembled WGS sequence"/>
</dbReference>
<evidence type="ECO:0000256" key="1">
    <source>
        <dbReference type="ARBA" id="ARBA00006738"/>
    </source>
</evidence>